<feature type="transmembrane region" description="Helical" evidence="1">
    <location>
        <begin position="59"/>
        <end position="88"/>
    </location>
</feature>
<dbReference type="AlphaFoldDB" id="A0A816KJX4"/>
<sequence>MELQQSPSRYSHCQACYEQLQDEERKSHHLRCSQSFSSSLYKEADQSCKLISRRLSRGIGIAPLTAMVIAAAGGVVGAGAAHALIYLARSKKSFS</sequence>
<reference evidence="2" key="1">
    <citation type="submission" date="2021-01" db="EMBL/GenBank/DDBJ databases">
        <authorList>
            <consortium name="Genoscope - CEA"/>
            <person name="William W."/>
        </authorList>
    </citation>
    <scope>NUCLEOTIDE SEQUENCE</scope>
</reference>
<evidence type="ECO:0000313" key="2">
    <source>
        <dbReference type="EMBL" id="CAF1927600.1"/>
    </source>
</evidence>
<name>A0A816KJX4_BRANA</name>
<evidence type="ECO:0000256" key="1">
    <source>
        <dbReference type="SAM" id="Phobius"/>
    </source>
</evidence>
<proteinExistence type="predicted"/>
<gene>
    <name evidence="2" type="ORF">DARMORV10_C05P20910.1</name>
</gene>
<dbReference type="EMBL" id="HG994369">
    <property type="protein sequence ID" value="CAF1927600.1"/>
    <property type="molecule type" value="Genomic_DNA"/>
</dbReference>
<dbReference type="Proteomes" id="UP001295469">
    <property type="component" value="Chromosome C05"/>
</dbReference>
<keyword evidence="1" id="KW-0472">Membrane</keyword>
<accession>A0A816KJX4</accession>
<organism evidence="2">
    <name type="scientific">Brassica napus</name>
    <name type="common">Rape</name>
    <dbReference type="NCBI Taxonomy" id="3708"/>
    <lineage>
        <taxon>Eukaryota</taxon>
        <taxon>Viridiplantae</taxon>
        <taxon>Streptophyta</taxon>
        <taxon>Embryophyta</taxon>
        <taxon>Tracheophyta</taxon>
        <taxon>Spermatophyta</taxon>
        <taxon>Magnoliopsida</taxon>
        <taxon>eudicotyledons</taxon>
        <taxon>Gunneridae</taxon>
        <taxon>Pentapetalae</taxon>
        <taxon>rosids</taxon>
        <taxon>malvids</taxon>
        <taxon>Brassicales</taxon>
        <taxon>Brassicaceae</taxon>
        <taxon>Brassiceae</taxon>
        <taxon>Brassica</taxon>
    </lineage>
</organism>
<protein>
    <submittedName>
        <fullName evidence="2">(rape) hypothetical protein</fullName>
    </submittedName>
</protein>
<dbReference type="Gramene" id="CDY04685">
    <property type="protein sequence ID" value="CDY04685"/>
    <property type="gene ID" value="GSBRNA2T00119304001"/>
</dbReference>
<keyword evidence="1" id="KW-0812">Transmembrane</keyword>
<keyword evidence="1" id="KW-1133">Transmembrane helix</keyword>